<gene>
    <name evidence="8" type="primary">clpP_1</name>
    <name evidence="8" type="ORF">NCTC4101_00553</name>
</gene>
<evidence type="ECO:0000256" key="6">
    <source>
        <dbReference type="RuleBase" id="RU003567"/>
    </source>
</evidence>
<dbReference type="Pfam" id="PF00574">
    <property type="entry name" value="CLP_protease"/>
    <property type="match status" value="1"/>
</dbReference>
<dbReference type="PANTHER" id="PTHR10381">
    <property type="entry name" value="ATP-DEPENDENT CLP PROTEASE PROTEOLYTIC SUBUNIT"/>
    <property type="match status" value="1"/>
</dbReference>
<evidence type="ECO:0000256" key="5">
    <source>
        <dbReference type="ARBA" id="ARBA00022825"/>
    </source>
</evidence>
<accession>A0A486XC40</accession>
<dbReference type="CDD" id="cd07016">
    <property type="entry name" value="S14_ClpP_1"/>
    <property type="match status" value="1"/>
</dbReference>
<evidence type="ECO:0000256" key="2">
    <source>
        <dbReference type="ARBA" id="ARBA00022490"/>
    </source>
</evidence>
<evidence type="ECO:0000313" key="8">
    <source>
        <dbReference type="EMBL" id="VGM95192.1"/>
    </source>
</evidence>
<feature type="compositionally biased region" description="Polar residues" evidence="7">
    <location>
        <begin position="227"/>
        <end position="242"/>
    </location>
</feature>
<dbReference type="GO" id="GO:0051117">
    <property type="term" value="F:ATPase binding"/>
    <property type="evidence" value="ECO:0007669"/>
    <property type="project" value="TreeGrafter"/>
</dbReference>
<evidence type="ECO:0000256" key="1">
    <source>
        <dbReference type="ARBA" id="ARBA00007039"/>
    </source>
</evidence>
<organism evidence="8">
    <name type="scientific">uncultured Avibacterium sp</name>
    <dbReference type="NCBI Taxonomy" id="1936169"/>
    <lineage>
        <taxon>Bacteria</taxon>
        <taxon>Pseudomonadati</taxon>
        <taxon>Pseudomonadota</taxon>
        <taxon>Gammaproteobacteria</taxon>
        <taxon>Pasteurellales</taxon>
        <taxon>Pasteurellaceae</taxon>
        <taxon>Avibacterium</taxon>
        <taxon>environmental samples</taxon>
    </lineage>
</organism>
<sequence>MKRKQMILAPIAMTNNKMNNQSWFSIKASANQSAEVFIYDEIGMWGVSAQQFANELKEIGNVRQINLHIHSPGGDVFDGIAIYNLLKNHPANKTVYIDGLAASMASVIAMAGDEVIMPENAMLMIHKPWGIQGGDAEELRKYADLLDKVESTLLIAYTAKTGKSEDELAAMLAVETWLTGKECVELGFADKLAEPLVAMASIQSKKIEDFTNMPNAIKNMLLKPQGNAKNQNVAPEQNSEQPQAHDKSAAQTVENAAQVQAQMAQRNLAIKAVFAPFNGQFNDLLVECLGDVTITAEQAKDKLLAKLGESTTPSVPQNHIHAANGNIVGDSVKASLLARAGFEKAENDNAYNSMTLRELARASLVDRGVGIAGMNAMQMVGMAFTHSTSDFGQILIDVAHKSVLKGWAESTENFEQWTHKGTLTDFRPAYRVGLGSFESLPQVREGAEYTYVTLGDTGMHVSLATYGALFSLTRQLIINDDMHMLTQVPYKLGQAARATIADLVFAQLFGDPVMSYDGKKLYDAAHKNTVTSGAMDLAHIDKAIQLMNAQKSFDGKQLAIEPDVLLAPTSLYTRAKQILGSSSVEGADINAGIINPLKDVVPVMKSQRLQAENAKIWYLLNKDAIEVSYLNGVEQPFIDQQTGFTVDGVTTKVRIDAGVNVLDHRGIVRVTNA</sequence>
<dbReference type="GO" id="GO:0004176">
    <property type="term" value="F:ATP-dependent peptidase activity"/>
    <property type="evidence" value="ECO:0007669"/>
    <property type="project" value="InterPro"/>
</dbReference>
<dbReference type="AlphaFoldDB" id="A0A486XC40"/>
<reference evidence="8" key="1">
    <citation type="submission" date="2019-03" db="EMBL/GenBank/DDBJ databases">
        <authorList>
            <consortium name="Pathogen Informatics"/>
        </authorList>
    </citation>
    <scope>NUCLEOTIDE SEQUENCE</scope>
    <source>
        <strain evidence="8">Unknown</strain>
    </source>
</reference>
<protein>
    <recommendedName>
        <fullName evidence="6">ATP-dependent Clp protease proteolytic subunit</fullName>
    </recommendedName>
</protein>
<dbReference type="GO" id="GO:0004252">
    <property type="term" value="F:serine-type endopeptidase activity"/>
    <property type="evidence" value="ECO:0007669"/>
    <property type="project" value="InterPro"/>
</dbReference>
<evidence type="ECO:0000256" key="3">
    <source>
        <dbReference type="ARBA" id="ARBA00022670"/>
    </source>
</evidence>
<feature type="region of interest" description="Disordered" evidence="7">
    <location>
        <begin position="227"/>
        <end position="250"/>
    </location>
</feature>
<evidence type="ECO:0000256" key="7">
    <source>
        <dbReference type="SAM" id="MobiDB-lite"/>
    </source>
</evidence>
<keyword evidence="3 8" id="KW-0645">Protease</keyword>
<keyword evidence="5" id="KW-0720">Serine protease</keyword>
<dbReference type="InterPro" id="IPR029045">
    <property type="entry name" value="ClpP/crotonase-like_dom_sf"/>
</dbReference>
<dbReference type="NCBIfam" id="NF045542">
    <property type="entry name" value="Clp_rel_HeadMat"/>
    <property type="match status" value="1"/>
</dbReference>
<keyword evidence="2" id="KW-0963">Cytoplasm</keyword>
<dbReference type="PRINTS" id="PR00127">
    <property type="entry name" value="CLPPROTEASEP"/>
</dbReference>
<dbReference type="GO" id="GO:0006515">
    <property type="term" value="P:protein quality control for misfolded or incompletely synthesized proteins"/>
    <property type="evidence" value="ECO:0007669"/>
    <property type="project" value="TreeGrafter"/>
</dbReference>
<dbReference type="SUPFAM" id="SSF52096">
    <property type="entry name" value="ClpP/crotonase"/>
    <property type="match status" value="1"/>
</dbReference>
<dbReference type="Gene3D" id="3.90.226.10">
    <property type="entry name" value="2-enoyl-CoA Hydratase, Chain A, domain 1"/>
    <property type="match status" value="1"/>
</dbReference>
<keyword evidence="4 8" id="KW-0378">Hydrolase</keyword>
<proteinExistence type="inferred from homology"/>
<dbReference type="EMBL" id="CAAHDN010000007">
    <property type="protein sequence ID" value="VGM95192.1"/>
    <property type="molecule type" value="Genomic_DNA"/>
</dbReference>
<evidence type="ECO:0000256" key="4">
    <source>
        <dbReference type="ARBA" id="ARBA00022801"/>
    </source>
</evidence>
<dbReference type="InterPro" id="IPR001907">
    <property type="entry name" value="ClpP"/>
</dbReference>
<comment type="similarity">
    <text evidence="1 6">Belongs to the peptidase S14 family.</text>
</comment>
<dbReference type="PANTHER" id="PTHR10381:SF70">
    <property type="entry name" value="ATP-DEPENDENT CLP PROTEASE PROTEOLYTIC SUBUNIT"/>
    <property type="match status" value="1"/>
</dbReference>
<dbReference type="Pfam" id="PF25209">
    <property type="entry name" value="Phage_capsid_4"/>
    <property type="match status" value="1"/>
</dbReference>
<dbReference type="InterPro" id="IPR023562">
    <property type="entry name" value="ClpP/TepA"/>
</dbReference>
<name>A0A486XC40_9PAST</name>
<dbReference type="NCBIfam" id="NF045540">
    <property type="entry name" value="scaf_prot_MCP1"/>
    <property type="match status" value="1"/>
</dbReference>
<dbReference type="GO" id="GO:0009368">
    <property type="term" value="C:endopeptidase Clp complex"/>
    <property type="evidence" value="ECO:0007669"/>
    <property type="project" value="TreeGrafter"/>
</dbReference>